<dbReference type="KEGG" id="hazt:108675969"/>
<dbReference type="GeneID" id="108675969"/>
<reference evidence="3" key="1">
    <citation type="submission" date="2025-08" db="UniProtKB">
        <authorList>
            <consortium name="RefSeq"/>
        </authorList>
    </citation>
    <scope>IDENTIFICATION</scope>
    <source>
        <tissue evidence="3">Whole organism</tissue>
    </source>
</reference>
<dbReference type="OrthoDB" id="10441108at2759"/>
<feature type="region of interest" description="Disordered" evidence="1">
    <location>
        <begin position="470"/>
        <end position="526"/>
    </location>
</feature>
<organism evidence="2 3">
    <name type="scientific">Hyalella azteca</name>
    <name type="common">Amphipod</name>
    <dbReference type="NCBI Taxonomy" id="294128"/>
    <lineage>
        <taxon>Eukaryota</taxon>
        <taxon>Metazoa</taxon>
        <taxon>Ecdysozoa</taxon>
        <taxon>Arthropoda</taxon>
        <taxon>Crustacea</taxon>
        <taxon>Multicrustacea</taxon>
        <taxon>Malacostraca</taxon>
        <taxon>Eumalacostraca</taxon>
        <taxon>Peracarida</taxon>
        <taxon>Amphipoda</taxon>
        <taxon>Senticaudata</taxon>
        <taxon>Talitrida</taxon>
        <taxon>Talitroidea</taxon>
        <taxon>Hyalellidae</taxon>
        <taxon>Hyalella</taxon>
    </lineage>
</organism>
<evidence type="ECO:0000313" key="2">
    <source>
        <dbReference type="Proteomes" id="UP000694843"/>
    </source>
</evidence>
<dbReference type="Proteomes" id="UP000694843">
    <property type="component" value="Unplaced"/>
</dbReference>
<feature type="region of interest" description="Disordered" evidence="1">
    <location>
        <begin position="193"/>
        <end position="212"/>
    </location>
</feature>
<evidence type="ECO:0000313" key="3">
    <source>
        <dbReference type="RefSeq" id="XP_018019515.1"/>
    </source>
</evidence>
<protein>
    <submittedName>
        <fullName evidence="3">Uncharacterized protein LOC108675969</fullName>
    </submittedName>
</protein>
<feature type="compositionally biased region" description="Basic and acidic residues" evidence="1">
    <location>
        <begin position="487"/>
        <end position="497"/>
    </location>
</feature>
<evidence type="ECO:0000256" key="1">
    <source>
        <dbReference type="SAM" id="MobiDB-lite"/>
    </source>
</evidence>
<feature type="compositionally biased region" description="Polar residues" evidence="1">
    <location>
        <begin position="125"/>
        <end position="136"/>
    </location>
</feature>
<feature type="region of interest" description="Disordered" evidence="1">
    <location>
        <begin position="1"/>
        <end position="95"/>
    </location>
</feature>
<sequence>MPCGCFGGASKKKGKKGLDGPPKPPKLGLEEPVKEQQVTKQEQTPVYSSQQDSRPTTINEKLTGNGTVEKTPVPPAVTTPQSDSVLVVDGGSTRSTGARCRAELYAKRREFFRPLYEVSLNSTSNRYATPRTSNTLPARGKRGGYIMGDGTGGYFTAEGKYIGPEDAGENRDPVSLDGVSGITLEGQYVDAEGRVVDRPARPMSQPSAEQWREIADQSDGLPQEEFILKRQEIIQHQQPSVPIPPPAPKPVNPHFIEFQEKHHKILFDPEHQPQHRNTDPELAQKLVEERLTELDKLHNEVKDHYEKKMKNGPVDVDSLVEKYTEERWKKMVELWESEGLVVEGGIVVVDDKGNVVEREIKSNGEGGHVVEKVTRSVEKIGPDGERVVETVESDGHRTVRVVESSRAVTLSERPGTVTTTEEILVERLTTGYDDDALGPVTTIVTPPTPQIDISSRTSPFAEIAAELNDPDEEISVETGAPADVEDGDHVELNHEDSPLAPQTCTPPPSPEQDHRSTPSVEEPSGLTAVCGAVSTDEELVIAKGSATPPPSPPLQSVGPQS</sequence>
<proteinExistence type="predicted"/>
<gene>
    <name evidence="3" type="primary">LOC108675969</name>
</gene>
<feature type="region of interest" description="Disordered" evidence="1">
    <location>
        <begin position="542"/>
        <end position="561"/>
    </location>
</feature>
<accession>A0A8B7P0N3</accession>
<feature type="compositionally biased region" description="Polar residues" evidence="1">
    <location>
        <begin position="36"/>
        <end position="68"/>
    </location>
</feature>
<feature type="region of interest" description="Disordered" evidence="1">
    <location>
        <begin position="125"/>
        <end position="147"/>
    </location>
</feature>
<name>A0A8B7P0N3_HYAAZ</name>
<dbReference type="AlphaFoldDB" id="A0A8B7P0N3"/>
<keyword evidence="2" id="KW-1185">Reference proteome</keyword>
<dbReference type="RefSeq" id="XP_018019515.1">
    <property type="nucleotide sequence ID" value="XM_018164026.2"/>
</dbReference>